<dbReference type="PIRSF" id="PIRSF004505">
    <property type="entry name" value="MT_bac"/>
    <property type="match status" value="1"/>
</dbReference>
<dbReference type="GO" id="GO:0005737">
    <property type="term" value="C:cytoplasm"/>
    <property type="evidence" value="ECO:0007669"/>
    <property type="project" value="UniProtKB-SubCell"/>
</dbReference>
<keyword evidence="7" id="KW-1185">Reference proteome</keyword>
<dbReference type="PANTHER" id="PTHR33603">
    <property type="entry name" value="METHYLTRANSFERASE"/>
    <property type="match status" value="1"/>
</dbReference>
<dbReference type="CDD" id="cd18081">
    <property type="entry name" value="RlmH-like"/>
    <property type="match status" value="1"/>
</dbReference>
<keyword evidence="1 5" id="KW-0489">Methyltransferase</keyword>
<dbReference type="EC" id="2.1.1.177" evidence="5"/>
<comment type="subunit">
    <text evidence="5">Homodimer.</text>
</comment>
<protein>
    <recommendedName>
        <fullName evidence="5">Ribosomal RNA large subunit methyltransferase H</fullName>
        <ecNumber evidence="5">2.1.1.177</ecNumber>
    </recommendedName>
    <alternativeName>
        <fullName evidence="5">23S rRNA (pseudouridine1915-N3)-methyltransferase</fullName>
    </alternativeName>
    <alternativeName>
        <fullName evidence="5">23S rRNA m3Psi1915 methyltransferase</fullName>
    </alternativeName>
    <alternativeName>
        <fullName evidence="5">rRNA (pseudouridine-N3-)-methyltransferase RlmH</fullName>
    </alternativeName>
</protein>
<dbReference type="STRING" id="1312852.EG19_04360"/>
<reference evidence="6 7" key="1">
    <citation type="submission" date="2014-04" db="EMBL/GenBank/DDBJ databases">
        <title>The Genome Sequence of Thermoanaerobaculum aquaticum MP-01, The First Cultivated Group 23 Acidobacterium.</title>
        <authorList>
            <person name="Stamps B.W."/>
            <person name="Losey N.A."/>
            <person name="Lawson P.A."/>
            <person name="Stevenson B.S."/>
        </authorList>
    </citation>
    <scope>NUCLEOTIDE SEQUENCE [LARGE SCALE GENOMIC DNA]</scope>
    <source>
        <strain evidence="6 7">MP-01</strain>
    </source>
</reference>
<dbReference type="EMBL" id="JMFG01000002">
    <property type="protein sequence ID" value="KDA55035.1"/>
    <property type="molecule type" value="Genomic_DNA"/>
</dbReference>
<dbReference type="Proteomes" id="UP000027284">
    <property type="component" value="Unassembled WGS sequence"/>
</dbReference>
<keyword evidence="2 5" id="KW-0808">Transferase</keyword>
<keyword evidence="3 5" id="KW-0949">S-adenosyl-L-methionine</keyword>
<sequence>MRQVKLLYVGARPEAQWEALCQLYRERLQRFLHWQERRLPLAPGRKEDPKGALAREAKAILRELGERERVVALDERGTEWSTEELASFLHVHLPLGPLTFVIGSDLGLHPEVLERAQVRWSLTRLTLPHELARLLVMEQLYRALDLLAGGSYHRAKV</sequence>
<evidence type="ECO:0000313" key="6">
    <source>
        <dbReference type="EMBL" id="KDA55035.1"/>
    </source>
</evidence>
<keyword evidence="5" id="KW-0963">Cytoplasm</keyword>
<comment type="caution">
    <text evidence="6">The sequence shown here is derived from an EMBL/GenBank/DDBJ whole genome shotgun (WGS) entry which is preliminary data.</text>
</comment>
<comment type="function">
    <text evidence="5">Specifically methylates the pseudouridine at position 1915 (m3Psi1915) in 23S rRNA.</text>
</comment>
<gene>
    <name evidence="5" type="primary">rlmH</name>
    <name evidence="6" type="ORF">EG19_04360</name>
</gene>
<dbReference type="InterPro" id="IPR003742">
    <property type="entry name" value="RlmH-like"/>
</dbReference>
<dbReference type="Pfam" id="PF02590">
    <property type="entry name" value="SPOUT_MTase"/>
    <property type="match status" value="1"/>
</dbReference>
<evidence type="ECO:0000256" key="4">
    <source>
        <dbReference type="ARBA" id="ARBA00038303"/>
    </source>
</evidence>
<comment type="catalytic activity">
    <reaction evidence="5">
        <text>pseudouridine(1915) in 23S rRNA + S-adenosyl-L-methionine = N(3)-methylpseudouridine(1915) in 23S rRNA + S-adenosyl-L-homocysteine + H(+)</text>
        <dbReference type="Rhea" id="RHEA:42752"/>
        <dbReference type="Rhea" id="RHEA-COMP:10221"/>
        <dbReference type="Rhea" id="RHEA-COMP:10222"/>
        <dbReference type="ChEBI" id="CHEBI:15378"/>
        <dbReference type="ChEBI" id="CHEBI:57856"/>
        <dbReference type="ChEBI" id="CHEBI:59789"/>
        <dbReference type="ChEBI" id="CHEBI:65314"/>
        <dbReference type="ChEBI" id="CHEBI:74486"/>
        <dbReference type="EC" id="2.1.1.177"/>
    </reaction>
</comment>
<proteinExistence type="inferred from homology"/>
<dbReference type="RefSeq" id="WP_038046437.1">
    <property type="nucleotide sequence ID" value="NZ_JMFG01000002.1"/>
</dbReference>
<name>A0A062Y2M8_9BACT</name>
<dbReference type="OrthoDB" id="9806643at2"/>
<dbReference type="InterPro" id="IPR029026">
    <property type="entry name" value="tRNA_m1G_MTases_N"/>
</dbReference>
<evidence type="ECO:0000256" key="5">
    <source>
        <dbReference type="HAMAP-Rule" id="MF_00658"/>
    </source>
</evidence>
<evidence type="ECO:0000313" key="7">
    <source>
        <dbReference type="Proteomes" id="UP000027284"/>
    </source>
</evidence>
<dbReference type="Gene3D" id="3.40.1280.10">
    <property type="match status" value="1"/>
</dbReference>
<dbReference type="SUPFAM" id="SSF75217">
    <property type="entry name" value="alpha/beta knot"/>
    <property type="match status" value="1"/>
</dbReference>
<dbReference type="InterPro" id="IPR029028">
    <property type="entry name" value="Alpha/beta_knot_MTases"/>
</dbReference>
<dbReference type="GO" id="GO:0070038">
    <property type="term" value="F:rRNA (pseudouridine-N3-)-methyltransferase activity"/>
    <property type="evidence" value="ECO:0007669"/>
    <property type="project" value="UniProtKB-UniRule"/>
</dbReference>
<keyword evidence="5" id="KW-0698">rRNA processing</keyword>
<feature type="binding site" evidence="5">
    <location>
        <position position="103"/>
    </location>
    <ligand>
        <name>S-adenosyl-L-methionine</name>
        <dbReference type="ChEBI" id="CHEBI:59789"/>
    </ligand>
</feature>
<accession>A0A062Y2M8</accession>
<evidence type="ECO:0000256" key="1">
    <source>
        <dbReference type="ARBA" id="ARBA00022603"/>
    </source>
</evidence>
<evidence type="ECO:0000256" key="3">
    <source>
        <dbReference type="ARBA" id="ARBA00022691"/>
    </source>
</evidence>
<evidence type="ECO:0000256" key="2">
    <source>
        <dbReference type="ARBA" id="ARBA00022679"/>
    </source>
</evidence>
<comment type="similarity">
    <text evidence="4 5">Belongs to the RNA methyltransferase RlmH family.</text>
</comment>
<organism evidence="6 7">
    <name type="scientific">Thermoanaerobaculum aquaticum</name>
    <dbReference type="NCBI Taxonomy" id="1312852"/>
    <lineage>
        <taxon>Bacteria</taxon>
        <taxon>Pseudomonadati</taxon>
        <taxon>Acidobacteriota</taxon>
        <taxon>Thermoanaerobaculia</taxon>
        <taxon>Thermoanaerobaculales</taxon>
        <taxon>Thermoanaerobaculaceae</taxon>
        <taxon>Thermoanaerobaculum</taxon>
    </lineage>
</organism>
<dbReference type="PANTHER" id="PTHR33603:SF1">
    <property type="entry name" value="RIBOSOMAL RNA LARGE SUBUNIT METHYLTRANSFERASE H"/>
    <property type="match status" value="1"/>
</dbReference>
<dbReference type="AlphaFoldDB" id="A0A062Y2M8"/>
<comment type="subcellular location">
    <subcellularLocation>
        <location evidence="5">Cytoplasm</location>
    </subcellularLocation>
</comment>
<feature type="binding site" evidence="5">
    <location>
        <begin position="122"/>
        <end position="127"/>
    </location>
    <ligand>
        <name>S-adenosyl-L-methionine</name>
        <dbReference type="ChEBI" id="CHEBI:59789"/>
    </ligand>
</feature>
<feature type="binding site" evidence="5">
    <location>
        <position position="73"/>
    </location>
    <ligand>
        <name>S-adenosyl-L-methionine</name>
        <dbReference type="ChEBI" id="CHEBI:59789"/>
    </ligand>
</feature>
<dbReference type="HAMAP" id="MF_00658">
    <property type="entry name" value="23SrRNA_methyltr_H"/>
    <property type="match status" value="1"/>
</dbReference>